<organism evidence="1 2">
    <name type="scientific">Candidatus Methanomassiliicoccus intestinalis</name>
    <dbReference type="NCBI Taxonomy" id="1406512"/>
    <lineage>
        <taxon>Archaea</taxon>
        <taxon>Methanobacteriati</taxon>
        <taxon>Thermoplasmatota</taxon>
        <taxon>Thermoplasmata</taxon>
        <taxon>Methanomassiliicoccales</taxon>
        <taxon>Methanomassiliicoccaceae</taxon>
        <taxon>Methanomassiliicoccus</taxon>
    </lineage>
</organism>
<gene>
    <name evidence="1" type="ORF">A3207_00960</name>
</gene>
<dbReference type="Proteomes" id="UP000752814">
    <property type="component" value="Unassembled WGS sequence"/>
</dbReference>
<sequence length="59" mass="6648">MIYECSIYDDDPDFRKIETFAKYAFEATMVNDNSSYVCTVNVDGKLNGGCSTETYVEIA</sequence>
<proteinExistence type="predicted"/>
<dbReference type="EMBL" id="LVVT01000001">
    <property type="protein sequence ID" value="TQS84643.1"/>
    <property type="molecule type" value="Genomic_DNA"/>
</dbReference>
<reference evidence="1" key="1">
    <citation type="submission" date="2016-03" db="EMBL/GenBank/DDBJ databases">
        <authorList>
            <person name="Borrel G."/>
            <person name="Mccann A."/>
            <person name="O'Toole P.W."/>
        </authorList>
    </citation>
    <scope>NUCLEOTIDE SEQUENCE</scope>
    <source>
        <strain evidence="1">183</strain>
    </source>
</reference>
<dbReference type="RefSeq" id="WP_400256303.1">
    <property type="nucleotide sequence ID" value="NZ_CAYBCB010000014.1"/>
</dbReference>
<protein>
    <submittedName>
        <fullName evidence="1">Uncharacterized protein</fullName>
    </submittedName>
</protein>
<evidence type="ECO:0000313" key="2">
    <source>
        <dbReference type="Proteomes" id="UP000752814"/>
    </source>
</evidence>
<name>A0A8J8PH39_9ARCH</name>
<comment type="caution">
    <text evidence="1">The sequence shown here is derived from an EMBL/GenBank/DDBJ whole genome shotgun (WGS) entry which is preliminary data.</text>
</comment>
<accession>A0A8J8PH39</accession>
<dbReference type="AlphaFoldDB" id="A0A8J8PH39"/>
<evidence type="ECO:0000313" key="1">
    <source>
        <dbReference type="EMBL" id="TQS84643.1"/>
    </source>
</evidence>